<dbReference type="SUPFAM" id="SSF53383">
    <property type="entry name" value="PLP-dependent transferases"/>
    <property type="match status" value="1"/>
</dbReference>
<evidence type="ECO:0000256" key="2">
    <source>
        <dbReference type="ARBA" id="ARBA00009533"/>
    </source>
</evidence>
<sequence>MERSGWDVEEDGLFGAPPISILVGGEGHAALLKAVRMLGLGEGRVQALDVDDQGAIKPDALPEIQGPTILCLQAGNVNSGALDPAKTLIPLARAQDAWVHVDGAFGIWAKASPARAYLAEGFELADSLAVDGHKWLNVPYDSGITLVRDAATLCSAMSVKAAYLPGDNVREPYDYTPECSRRLRAAEIWAALACLGRDGLAELVETCCRHATMMAEGLIESGFEVLNEVNLNQVMVSFGDAKRTRQIITALHQDGTAWCGGTEWHGRAAMRISFSSHATRDDDVHRTLDAIIRLARSNS</sequence>
<evidence type="ECO:0000256" key="5">
    <source>
        <dbReference type="ARBA" id="ARBA00023239"/>
    </source>
</evidence>
<comment type="cofactor">
    <cofactor evidence="1">
        <name>pyridoxal 5'-phosphate</name>
        <dbReference type="ChEBI" id="CHEBI:597326"/>
    </cofactor>
</comment>
<dbReference type="EMBL" id="UINC01049897">
    <property type="protein sequence ID" value="SVB62212.1"/>
    <property type="molecule type" value="Genomic_DNA"/>
</dbReference>
<accession>A0A382FHY0</accession>
<dbReference type="AlphaFoldDB" id="A0A382FHY0"/>
<dbReference type="PANTHER" id="PTHR11999:SF70">
    <property type="entry name" value="MIP05841P"/>
    <property type="match status" value="1"/>
</dbReference>
<dbReference type="Gene3D" id="3.90.1150.10">
    <property type="entry name" value="Aspartate Aminotransferase, domain 1"/>
    <property type="match status" value="1"/>
</dbReference>
<keyword evidence="5" id="KW-0456">Lyase</keyword>
<name>A0A382FHY0_9ZZZZ</name>
<evidence type="ECO:0008006" key="7">
    <source>
        <dbReference type="Google" id="ProtNLM"/>
    </source>
</evidence>
<dbReference type="InterPro" id="IPR002129">
    <property type="entry name" value="PyrdxlP-dep_de-COase"/>
</dbReference>
<dbReference type="Gene3D" id="3.40.640.10">
    <property type="entry name" value="Type I PLP-dependent aspartate aminotransferase-like (Major domain)"/>
    <property type="match status" value="1"/>
</dbReference>
<evidence type="ECO:0000313" key="6">
    <source>
        <dbReference type="EMBL" id="SVB62212.1"/>
    </source>
</evidence>
<dbReference type="GO" id="GO:0019752">
    <property type="term" value="P:carboxylic acid metabolic process"/>
    <property type="evidence" value="ECO:0007669"/>
    <property type="project" value="InterPro"/>
</dbReference>
<keyword evidence="4" id="KW-0663">Pyridoxal phosphate</keyword>
<dbReference type="Pfam" id="PF00282">
    <property type="entry name" value="Pyridoxal_deC"/>
    <property type="match status" value="1"/>
</dbReference>
<gene>
    <name evidence="6" type="ORF">METZ01_LOCUS215066</name>
</gene>
<evidence type="ECO:0000256" key="3">
    <source>
        <dbReference type="ARBA" id="ARBA00022793"/>
    </source>
</evidence>
<dbReference type="PANTHER" id="PTHR11999">
    <property type="entry name" value="GROUP II PYRIDOXAL-5-PHOSPHATE DECARBOXYLASE"/>
    <property type="match status" value="1"/>
</dbReference>
<dbReference type="InterPro" id="IPR015424">
    <property type="entry name" value="PyrdxlP-dep_Trfase"/>
</dbReference>
<dbReference type="InterPro" id="IPR010977">
    <property type="entry name" value="Aromatic_deC"/>
</dbReference>
<protein>
    <recommendedName>
        <fullName evidence="7">Aminotransferase class V domain-containing protein</fullName>
    </recommendedName>
</protein>
<dbReference type="GO" id="GO:0016831">
    <property type="term" value="F:carboxy-lyase activity"/>
    <property type="evidence" value="ECO:0007669"/>
    <property type="project" value="UniProtKB-KW"/>
</dbReference>
<dbReference type="InterPro" id="IPR015422">
    <property type="entry name" value="PyrdxlP-dep_Trfase_small"/>
</dbReference>
<comment type="similarity">
    <text evidence="2">Belongs to the group II decarboxylase family.</text>
</comment>
<dbReference type="GO" id="GO:0030170">
    <property type="term" value="F:pyridoxal phosphate binding"/>
    <property type="evidence" value="ECO:0007669"/>
    <property type="project" value="InterPro"/>
</dbReference>
<reference evidence="6" key="1">
    <citation type="submission" date="2018-05" db="EMBL/GenBank/DDBJ databases">
        <authorList>
            <person name="Lanie J.A."/>
            <person name="Ng W.-L."/>
            <person name="Kazmierczak K.M."/>
            <person name="Andrzejewski T.M."/>
            <person name="Davidsen T.M."/>
            <person name="Wayne K.J."/>
            <person name="Tettelin H."/>
            <person name="Glass J.I."/>
            <person name="Rusch D."/>
            <person name="Podicherti R."/>
            <person name="Tsui H.-C.T."/>
            <person name="Winkler M.E."/>
        </authorList>
    </citation>
    <scope>NUCLEOTIDE SEQUENCE</scope>
</reference>
<dbReference type="InterPro" id="IPR015421">
    <property type="entry name" value="PyrdxlP-dep_Trfase_major"/>
</dbReference>
<evidence type="ECO:0000256" key="4">
    <source>
        <dbReference type="ARBA" id="ARBA00022898"/>
    </source>
</evidence>
<proteinExistence type="inferred from homology"/>
<organism evidence="6">
    <name type="scientific">marine metagenome</name>
    <dbReference type="NCBI Taxonomy" id="408172"/>
    <lineage>
        <taxon>unclassified sequences</taxon>
        <taxon>metagenomes</taxon>
        <taxon>ecological metagenomes</taxon>
    </lineage>
</organism>
<evidence type="ECO:0000256" key="1">
    <source>
        <dbReference type="ARBA" id="ARBA00001933"/>
    </source>
</evidence>
<keyword evidence="3" id="KW-0210">Decarboxylase</keyword>